<organism evidence="1 2">
    <name type="scientific">Micromonospora sicca</name>
    <dbReference type="NCBI Taxonomy" id="2202420"/>
    <lineage>
        <taxon>Bacteria</taxon>
        <taxon>Bacillati</taxon>
        <taxon>Actinomycetota</taxon>
        <taxon>Actinomycetes</taxon>
        <taxon>Micromonosporales</taxon>
        <taxon>Micromonosporaceae</taxon>
        <taxon>Micromonospora</taxon>
    </lineage>
</organism>
<evidence type="ECO:0000313" key="1">
    <source>
        <dbReference type="EMBL" id="MDZ5494629.1"/>
    </source>
</evidence>
<gene>
    <name evidence="1" type="ORF">U2F25_35235</name>
</gene>
<dbReference type="EMBL" id="JAXOTQ010000092">
    <property type="protein sequence ID" value="MDZ5494629.1"/>
    <property type="molecule type" value="Genomic_DNA"/>
</dbReference>
<dbReference type="Proteomes" id="UP001290101">
    <property type="component" value="Unassembled WGS sequence"/>
</dbReference>
<accession>A0ABU5JQN6</accession>
<name>A0ABU5JQN6_9ACTN</name>
<dbReference type="RefSeq" id="WP_322444081.1">
    <property type="nucleotide sequence ID" value="NZ_JAXOTQ010000092.1"/>
</dbReference>
<proteinExistence type="predicted"/>
<evidence type="ECO:0000313" key="2">
    <source>
        <dbReference type="Proteomes" id="UP001290101"/>
    </source>
</evidence>
<sequence>MMTLYTLRCPGCEEPFSVRLGIGPSKMTRFYVPCAHCRLPIRGRSHGKDLESHRVEFEAESLPSETSLEAAFVTVDPNVPSKYNATQRGELGTFPTMTLIHLVGAGRGEALFEVLSRGRTAVEELWPQVRRIYEYYLVEDWKHFDKAGKAAFNDWRTVSTTHERATMAHQAVGIAAAAITDDIDDSAGRYLHRVLAKHTSALRFSTYIHSARADVASGLVPGLQRSVFDVIDRFIGHFDAWQMGVLRRVMPPDRLPLLRELTLFRDEFDVLRDLYQQGFETVCKTLRFAVAAQNTVKRQSPGDFGIDLPAGANLKANPKSLNAYDKLANAARLAFVRQVPGWEGYGALLNNRTRNAIGHATARHDLRTGRIFSDKEPDGVQ</sequence>
<comment type="caution">
    <text evidence="1">The sequence shown here is derived from an EMBL/GenBank/DDBJ whole genome shotgun (WGS) entry which is preliminary data.</text>
</comment>
<evidence type="ECO:0008006" key="3">
    <source>
        <dbReference type="Google" id="ProtNLM"/>
    </source>
</evidence>
<protein>
    <recommendedName>
        <fullName evidence="3">Zinc ribbon domain-containing protein</fullName>
    </recommendedName>
</protein>
<keyword evidence="2" id="KW-1185">Reference proteome</keyword>
<reference evidence="1 2" key="1">
    <citation type="submission" date="2023-12" db="EMBL/GenBank/DDBJ databases">
        <title>Micromonospora sp. nov., isolated from Atacama Desert.</title>
        <authorList>
            <person name="Carro L."/>
            <person name="Golinska P."/>
            <person name="Klenk H.-P."/>
            <person name="Goodfellow M."/>
        </authorList>
    </citation>
    <scope>NUCLEOTIDE SEQUENCE [LARGE SCALE GENOMIC DNA]</scope>
    <source>
        <strain evidence="1 2">4G53</strain>
    </source>
</reference>